<name>A0A367YN49_9ASCO</name>
<keyword evidence="5" id="KW-1185">Reference proteome</keyword>
<protein>
    <submittedName>
        <fullName evidence="4">Leucine-rich repeats and immunoglobulin-like domains protein sma-10</fullName>
    </submittedName>
</protein>
<dbReference type="SUPFAM" id="SSF52058">
    <property type="entry name" value="L domain-like"/>
    <property type="match status" value="1"/>
</dbReference>
<dbReference type="EMBL" id="QLNQ01000001">
    <property type="protein sequence ID" value="RCK67264.1"/>
    <property type="molecule type" value="Genomic_DNA"/>
</dbReference>
<sequence length="764" mass="85571">MPQLAEFPSSVLERIFTHVPNDILVTLVDADTDTSPPAVPSTIRNTAAKVLYSEVVVARRSRVGNTPELRGVDKVPVLTGVSELKWLQRSYPLVRPRKWVFEEALGVFSEAEGHAGVFDDAETLIEVQFSEHWDEEEYCAVFVEGYLERPFRVTSLVDFNLDAIEDEETGRVLGRELVRFETSAGFDTAVDFGKLGWFEKLRCLSVEIEFSPTYLGRLPRQLTVLSVCLVFEDGDYDKERRDEEDLLIKFEFPEGLRELDIEFAEQCALTTAYNIDISHLSRLRKLGISTILTTGTKNAYCLWKLPGSLRWLSYITYHSMLEPLKTMCPHLAFLRVQQADDMGGMDYIVNDLPESLQELETSAEGLVGYITSGDATSSGEPPSYGATASAGAPPSYGADAATEDAPSTAAPASSDAPPSYDTPDVEENPKEKPENTEFKLSFPASLRKLSIDGYLSEFGNTLVPILLPRSITNLSLTEVINVDWTRLETLTNLTHLVIRTLKGVDAFAYNLPQSLRSLEISDHRLKGFRIVAPHLTDLVLRGNLSATLTDARLVIPSSVRNLSLRSCRIEEINIEFPDSLETLDLAMNTIKSIKHLPPNLKLLDLSKNRIGSTDDVSQFPSSLETLNLSWNSIHEQWICRQEFTQLAHLKNLYLARNNFRCLDLDGLPRSLVALDVHAGAVTSFLGDFKRLVNLRELDVLDSRLTRYIELLDDEDFSFFGDNIRYVNVKGCRLSSDAMFAIVQELLAKPGFEYLDMAPDSVQKE</sequence>
<feature type="compositionally biased region" description="Basic and acidic residues" evidence="3">
    <location>
        <begin position="427"/>
        <end position="437"/>
    </location>
</feature>
<dbReference type="InterPro" id="IPR050333">
    <property type="entry name" value="SLRP"/>
</dbReference>
<evidence type="ECO:0000313" key="5">
    <source>
        <dbReference type="Proteomes" id="UP000253472"/>
    </source>
</evidence>
<keyword evidence="1" id="KW-0433">Leucine-rich repeat</keyword>
<accession>A0A367YN49</accession>
<dbReference type="Proteomes" id="UP000253472">
    <property type="component" value="Unassembled WGS sequence"/>
</dbReference>
<evidence type="ECO:0000313" key="4">
    <source>
        <dbReference type="EMBL" id="RCK67264.1"/>
    </source>
</evidence>
<dbReference type="Pfam" id="PF13855">
    <property type="entry name" value="LRR_8"/>
    <property type="match status" value="1"/>
</dbReference>
<feature type="region of interest" description="Disordered" evidence="3">
    <location>
        <begin position="370"/>
        <end position="438"/>
    </location>
</feature>
<gene>
    <name evidence="4" type="primary">sma-10_0</name>
    <name evidence="4" type="ORF">Cantr_03175</name>
</gene>
<evidence type="ECO:0000256" key="1">
    <source>
        <dbReference type="ARBA" id="ARBA00022614"/>
    </source>
</evidence>
<dbReference type="InterPro" id="IPR032675">
    <property type="entry name" value="LRR_dom_sf"/>
</dbReference>
<dbReference type="PROSITE" id="PS51450">
    <property type="entry name" value="LRR"/>
    <property type="match status" value="1"/>
</dbReference>
<dbReference type="PANTHER" id="PTHR45712:SF22">
    <property type="entry name" value="INSULIN-LIKE GROWTH FACTOR-BINDING PROTEIN COMPLEX ACID LABILE SUBUNIT"/>
    <property type="match status" value="1"/>
</dbReference>
<dbReference type="STRING" id="5486.A0A367YN49"/>
<keyword evidence="2" id="KW-0677">Repeat</keyword>
<evidence type="ECO:0000256" key="3">
    <source>
        <dbReference type="SAM" id="MobiDB-lite"/>
    </source>
</evidence>
<dbReference type="OrthoDB" id="4019115at2759"/>
<proteinExistence type="predicted"/>
<comment type="caution">
    <text evidence="4">The sequence shown here is derived from an EMBL/GenBank/DDBJ whole genome shotgun (WGS) entry which is preliminary data.</text>
</comment>
<dbReference type="PANTHER" id="PTHR45712">
    <property type="entry name" value="AGAP008170-PA"/>
    <property type="match status" value="1"/>
</dbReference>
<feature type="compositionally biased region" description="Low complexity" evidence="3">
    <location>
        <begin position="398"/>
        <end position="422"/>
    </location>
</feature>
<reference evidence="4 5" key="1">
    <citation type="submission" date="2018-06" db="EMBL/GenBank/DDBJ databases">
        <title>Whole genome sequencing of Candida tropicalis (genome annotated by CSBL at Korea University).</title>
        <authorList>
            <person name="Ahn J."/>
        </authorList>
    </citation>
    <scope>NUCLEOTIDE SEQUENCE [LARGE SCALE GENOMIC DNA]</scope>
    <source>
        <strain evidence="4 5">ATCC 20962</strain>
    </source>
</reference>
<organism evidence="4 5">
    <name type="scientific">Candida viswanathii</name>
    <dbReference type="NCBI Taxonomy" id="5486"/>
    <lineage>
        <taxon>Eukaryota</taxon>
        <taxon>Fungi</taxon>
        <taxon>Dikarya</taxon>
        <taxon>Ascomycota</taxon>
        <taxon>Saccharomycotina</taxon>
        <taxon>Pichiomycetes</taxon>
        <taxon>Debaryomycetaceae</taxon>
        <taxon>Candida/Lodderomyces clade</taxon>
        <taxon>Candida</taxon>
    </lineage>
</organism>
<dbReference type="AlphaFoldDB" id="A0A367YN49"/>
<evidence type="ECO:0000256" key="2">
    <source>
        <dbReference type="ARBA" id="ARBA00022737"/>
    </source>
</evidence>
<dbReference type="InterPro" id="IPR001611">
    <property type="entry name" value="Leu-rich_rpt"/>
</dbReference>
<dbReference type="Gene3D" id="3.80.10.10">
    <property type="entry name" value="Ribonuclease Inhibitor"/>
    <property type="match status" value="2"/>
</dbReference>